<dbReference type="RefSeq" id="WP_192962199.1">
    <property type="nucleotide sequence ID" value="NZ_QKOF01000006.1"/>
</dbReference>
<dbReference type="EMBL" id="QKOF01000006">
    <property type="protein sequence ID" value="MBE2900488.1"/>
    <property type="molecule type" value="Genomic_DNA"/>
</dbReference>
<sequence length="213" mass="22401">MIAQAILNSKEFQITFNQQKIYFEVEGLPGINLTGEVKDSFYGLGGATASNRYCYHDQLTDKVNSWLGSFLKSSTEATTGGILITAGLIALTGPASIPTTAALLLIIGGLGLAAHASGLFVDPLNPVNWLDFAATVGSAVFFKAPIGASPFKILTSQFLQKQVKVVYILGGRSCIVKAALGRDAREAIENTVKSGIKGSGISTVIHSLESSPH</sequence>
<accession>A0A842YND4</accession>
<proteinExistence type="predicted"/>
<dbReference type="Proteomes" id="UP000646659">
    <property type="component" value="Unassembled WGS sequence"/>
</dbReference>
<organism evidence="1 2">
    <name type="scientific">Methanothermobacter thermautotrophicus</name>
    <name type="common">Methanobacterium thermoformicicum</name>
    <dbReference type="NCBI Taxonomy" id="145262"/>
    <lineage>
        <taxon>Archaea</taxon>
        <taxon>Methanobacteriati</taxon>
        <taxon>Methanobacteriota</taxon>
        <taxon>Methanomada group</taxon>
        <taxon>Methanobacteria</taxon>
        <taxon>Methanobacteriales</taxon>
        <taxon>Methanobacteriaceae</taxon>
        <taxon>Methanothermobacter</taxon>
    </lineage>
</organism>
<evidence type="ECO:0000313" key="2">
    <source>
        <dbReference type="Proteomes" id="UP000646659"/>
    </source>
</evidence>
<comment type="caution">
    <text evidence="1">The sequence shown here is derived from an EMBL/GenBank/DDBJ whole genome shotgun (WGS) entry which is preliminary data.</text>
</comment>
<reference evidence="1" key="1">
    <citation type="submission" date="2018-06" db="EMBL/GenBank/DDBJ databases">
        <title>Draft genome sequence of Methanothermobacter thermautotrophicus Strain WHS, a thermophilic, hydrogenotrophic methanogen isolated from Washburn Hot Springs in Yellowstone National Park, USA.</title>
        <authorList>
            <person name="Mckay L.J."/>
            <person name="Klingelsmith K."/>
            <person name="Inskeep W.P."/>
            <person name="Fields M.W."/>
        </authorList>
    </citation>
    <scope>NUCLEOTIDE SEQUENCE</scope>
    <source>
        <strain evidence="1">WHS</strain>
    </source>
</reference>
<evidence type="ECO:0000313" key="1">
    <source>
        <dbReference type="EMBL" id="MBE2900488.1"/>
    </source>
</evidence>
<name>A0A842YND4_METTF</name>
<gene>
    <name evidence="1" type="ORF">DNK57_06740</name>
</gene>
<protein>
    <submittedName>
        <fullName evidence="1">Uncharacterized protein</fullName>
    </submittedName>
</protein>
<dbReference type="AlphaFoldDB" id="A0A842YND4"/>